<evidence type="ECO:0000256" key="4">
    <source>
        <dbReference type="ARBA" id="ARBA00014035"/>
    </source>
</evidence>
<keyword evidence="9 10" id="KW-0143">Chaperone</keyword>
<comment type="similarity">
    <text evidence="2 10">Belongs to the LolA family.</text>
</comment>
<evidence type="ECO:0000256" key="3">
    <source>
        <dbReference type="ARBA" id="ARBA00011245"/>
    </source>
</evidence>
<dbReference type="GO" id="GO:0044874">
    <property type="term" value="P:lipoprotein localization to outer membrane"/>
    <property type="evidence" value="ECO:0007669"/>
    <property type="project" value="UniProtKB-UniRule"/>
</dbReference>
<evidence type="ECO:0000313" key="12">
    <source>
        <dbReference type="Proteomes" id="UP000305760"/>
    </source>
</evidence>
<dbReference type="EMBL" id="SMDR01000001">
    <property type="protein sequence ID" value="TNJ34583.1"/>
    <property type="molecule type" value="Genomic_DNA"/>
</dbReference>
<evidence type="ECO:0000313" key="11">
    <source>
        <dbReference type="EMBL" id="TNJ34583.1"/>
    </source>
</evidence>
<dbReference type="Gene3D" id="2.50.20.10">
    <property type="entry name" value="Lipoprotein localisation LolA/LolB/LppX"/>
    <property type="match status" value="1"/>
</dbReference>
<comment type="function">
    <text evidence="10">Participates in the translocation of lipoproteins from the inner membrane to the outer membrane. Only forms a complex with a lipoprotein if the residue after the N-terminal Cys is not an aspartate (The Asp acts as a targeting signal to indicate that the lipoprotein should stay in the inner membrane).</text>
</comment>
<protein>
    <recommendedName>
        <fullName evidence="4 10">Outer-membrane lipoprotein carrier protein</fullName>
    </recommendedName>
</protein>
<dbReference type="InterPro" id="IPR004564">
    <property type="entry name" value="OM_lipoprot_carrier_LolA-like"/>
</dbReference>
<dbReference type="SUPFAM" id="SSF89392">
    <property type="entry name" value="Prokaryotic lipoproteins and lipoprotein localization factors"/>
    <property type="match status" value="1"/>
</dbReference>
<evidence type="ECO:0000256" key="5">
    <source>
        <dbReference type="ARBA" id="ARBA00022448"/>
    </source>
</evidence>
<dbReference type="PANTHER" id="PTHR35869:SF1">
    <property type="entry name" value="OUTER-MEMBRANE LIPOPROTEIN CARRIER PROTEIN"/>
    <property type="match status" value="1"/>
</dbReference>
<evidence type="ECO:0000256" key="10">
    <source>
        <dbReference type="HAMAP-Rule" id="MF_00240"/>
    </source>
</evidence>
<name>A0A5C4RTC7_9GAMM</name>
<keyword evidence="12" id="KW-1185">Reference proteome</keyword>
<evidence type="ECO:0000256" key="1">
    <source>
        <dbReference type="ARBA" id="ARBA00004418"/>
    </source>
</evidence>
<evidence type="ECO:0000256" key="7">
    <source>
        <dbReference type="ARBA" id="ARBA00022764"/>
    </source>
</evidence>
<feature type="chain" id="PRO_5023334404" description="Outer-membrane lipoprotein carrier protein" evidence="10">
    <location>
        <begin position="23"/>
        <end position="219"/>
    </location>
</feature>
<dbReference type="OrthoDB" id="9787361at2"/>
<dbReference type="CDD" id="cd16325">
    <property type="entry name" value="LolA"/>
    <property type="match status" value="1"/>
</dbReference>
<dbReference type="InterPro" id="IPR029046">
    <property type="entry name" value="LolA/LolB/LppX"/>
</dbReference>
<evidence type="ECO:0000256" key="6">
    <source>
        <dbReference type="ARBA" id="ARBA00022729"/>
    </source>
</evidence>
<reference evidence="11 12" key="1">
    <citation type="submission" date="2019-03" db="EMBL/GenBank/DDBJ databases">
        <title>Arenimonas daejeonensis sp. nov., isolated from compost.</title>
        <authorList>
            <person name="Jeon C.O."/>
        </authorList>
    </citation>
    <scope>NUCLEOTIDE SEQUENCE [LARGE SCALE GENOMIC DNA]</scope>
    <source>
        <strain evidence="11 12">R29</strain>
    </source>
</reference>
<dbReference type="RefSeq" id="WP_139445101.1">
    <property type="nucleotide sequence ID" value="NZ_SMDR01000001.1"/>
</dbReference>
<keyword evidence="7 10" id="KW-0574">Periplasm</keyword>
<dbReference type="AlphaFoldDB" id="A0A5C4RTC7"/>
<dbReference type="HAMAP" id="MF_00240">
    <property type="entry name" value="LolA"/>
    <property type="match status" value="1"/>
</dbReference>
<comment type="caution">
    <text evidence="11">The sequence shown here is derived from an EMBL/GenBank/DDBJ whole genome shotgun (WGS) entry which is preliminary data.</text>
</comment>
<feature type="signal peptide" evidence="10">
    <location>
        <begin position="1"/>
        <end position="22"/>
    </location>
</feature>
<accession>A0A5C4RTC7</accession>
<dbReference type="InterPro" id="IPR018323">
    <property type="entry name" value="OM_lipoprot_carrier_LolA_Pbac"/>
</dbReference>
<keyword evidence="8 10" id="KW-0653">Protein transport</keyword>
<gene>
    <name evidence="10 11" type="primary">lolA</name>
    <name evidence="11" type="ORF">E1B00_02000</name>
</gene>
<dbReference type="NCBIfam" id="TIGR00547">
    <property type="entry name" value="lolA"/>
    <property type="match status" value="1"/>
</dbReference>
<evidence type="ECO:0000256" key="9">
    <source>
        <dbReference type="ARBA" id="ARBA00023186"/>
    </source>
</evidence>
<keyword evidence="6 10" id="KW-0732">Signal</keyword>
<keyword evidence="11" id="KW-0449">Lipoprotein</keyword>
<keyword evidence="5 10" id="KW-0813">Transport</keyword>
<organism evidence="11 12">
    <name type="scientific">Arenimonas terrae</name>
    <dbReference type="NCBI Taxonomy" id="2546226"/>
    <lineage>
        <taxon>Bacteria</taxon>
        <taxon>Pseudomonadati</taxon>
        <taxon>Pseudomonadota</taxon>
        <taxon>Gammaproteobacteria</taxon>
        <taxon>Lysobacterales</taxon>
        <taxon>Lysobacteraceae</taxon>
        <taxon>Arenimonas</taxon>
    </lineage>
</organism>
<dbReference type="PANTHER" id="PTHR35869">
    <property type="entry name" value="OUTER-MEMBRANE LIPOPROTEIN CARRIER PROTEIN"/>
    <property type="match status" value="1"/>
</dbReference>
<evidence type="ECO:0000256" key="2">
    <source>
        <dbReference type="ARBA" id="ARBA00007615"/>
    </source>
</evidence>
<comment type="subcellular location">
    <subcellularLocation>
        <location evidence="1 10">Periplasm</location>
    </subcellularLocation>
</comment>
<dbReference type="Proteomes" id="UP000305760">
    <property type="component" value="Unassembled WGS sequence"/>
</dbReference>
<evidence type="ECO:0000256" key="8">
    <source>
        <dbReference type="ARBA" id="ARBA00022927"/>
    </source>
</evidence>
<sequence precursor="true">MNFLSRSLIALCLLPLSLAAHAGARDQLDTFSRGIEGLSANFAQRVYGPNGEVKDKSSGTVKLRAPRQFRWEVTQPFPQLIVADGDNLWVYDPDLEQVNVRNQSAEENSSPLAVLIDPTELERQFTVKEGGRSQGLDWLELRPKKPDEAPFERARLGFGAAGLVRMDLYDGLGQRTVLGFSAWKRNPAFAADTFDFTPPAGVDVVGEPVNKAQVVPLTD</sequence>
<dbReference type="Pfam" id="PF03548">
    <property type="entry name" value="LolA"/>
    <property type="match status" value="1"/>
</dbReference>
<dbReference type="GO" id="GO:0042953">
    <property type="term" value="P:lipoprotein transport"/>
    <property type="evidence" value="ECO:0007669"/>
    <property type="project" value="InterPro"/>
</dbReference>
<proteinExistence type="inferred from homology"/>
<dbReference type="GO" id="GO:0030288">
    <property type="term" value="C:outer membrane-bounded periplasmic space"/>
    <property type="evidence" value="ECO:0007669"/>
    <property type="project" value="TreeGrafter"/>
</dbReference>
<comment type="subunit">
    <text evidence="3 10">Monomer.</text>
</comment>